<dbReference type="EC" id="2.7.13.3" evidence="3"/>
<dbReference type="InterPro" id="IPR036890">
    <property type="entry name" value="HATPase_C_sf"/>
</dbReference>
<evidence type="ECO:0000256" key="3">
    <source>
        <dbReference type="ARBA" id="ARBA00012438"/>
    </source>
</evidence>
<dbReference type="InterPro" id="IPR017232">
    <property type="entry name" value="NtrY"/>
</dbReference>
<feature type="domain" description="HAMP" evidence="17">
    <location>
        <begin position="305"/>
        <end position="358"/>
    </location>
</feature>
<dbReference type="CDD" id="cd06225">
    <property type="entry name" value="HAMP"/>
    <property type="match status" value="1"/>
</dbReference>
<feature type="transmembrane region" description="Helical" evidence="14">
    <location>
        <begin position="12"/>
        <end position="34"/>
    </location>
</feature>
<feature type="transmembrane region" description="Helical" evidence="14">
    <location>
        <begin position="279"/>
        <end position="304"/>
    </location>
</feature>
<evidence type="ECO:0000313" key="19">
    <source>
        <dbReference type="Proteomes" id="UP001242480"/>
    </source>
</evidence>
<evidence type="ECO:0000256" key="10">
    <source>
        <dbReference type="ARBA" id="ARBA00022840"/>
    </source>
</evidence>
<dbReference type="InterPro" id="IPR036097">
    <property type="entry name" value="HisK_dim/P_sf"/>
</dbReference>
<sequence length="729" mass="79362">MPTRRLGVVGPALVLLAIASAVVTFLVLTGLSPFEPTHQVVIALLAVNVGFGLALIALIGVEVGRLVRARYRGQAGAALHMRIIGLFSIVAAMPAILVSAIAFITLDRGLDNWFSTRVRNIVETSLVVANAYVEEQGRLIQGEALAMASDLNRAQPVYGTDPQRFIEYLKAQGAIRGLPGAMLMTRSRDIKERADILAGFEYPLPPAEAVADADNQDAVVIAPGSRNVMGAVVKLSAYDDRYLFVARPFDPKVAQYLRETQASTAEYRLLEDRRSGVQVAFAVMFVIIALLMLLAAIWIGLAFADRLVEPIRRLINAADQVAEGNLYVRVPVDKGEGDLANLGATFNNMTDTLRSQRNDLLGANDLLDSRRRFMEAVLSGVSTGVIGIDEEGKVTVLNPVAERLIGITEAPLGQNLSELVPELAPYLTDAIAGRSRLVQGQIALTRDTRERNVMVRVTSEQSSMREHGYVVTLDDITELVVAQRSSAWADVARRIAHEIKNPLTPIQLSAERIRRKYGKVITEDREVFDQCTDTIVRQVDDIKRMVDEFSSFARMPKPAFAREDLADMVKQVVFLMRVGNPEVNFEFAAPAEPVVARFDRRLLSQAVTNIVKNAAEAIAGVPEEVRGQGQVSVSVVRNDTTVAIEVTDNGVGLPKENRQRLLEPYVTTREKGTGLGLAIVGKIMEEHGGGIELLDAPAVATGGRGALLRLWFPVEGEHKSEAVLTAGAE</sequence>
<dbReference type="InterPro" id="IPR003660">
    <property type="entry name" value="HAMP_dom"/>
</dbReference>
<dbReference type="InterPro" id="IPR035965">
    <property type="entry name" value="PAS-like_dom_sf"/>
</dbReference>
<feature type="transmembrane region" description="Helical" evidence="14">
    <location>
        <begin position="83"/>
        <end position="106"/>
    </location>
</feature>
<keyword evidence="11 14" id="KW-1133">Transmembrane helix</keyword>
<evidence type="ECO:0000256" key="7">
    <source>
        <dbReference type="ARBA" id="ARBA00022692"/>
    </source>
</evidence>
<evidence type="ECO:0000256" key="11">
    <source>
        <dbReference type="ARBA" id="ARBA00022989"/>
    </source>
</evidence>
<keyword evidence="7 14" id="KW-0812">Transmembrane</keyword>
<keyword evidence="10" id="KW-0067">ATP-binding</keyword>
<evidence type="ECO:0000256" key="14">
    <source>
        <dbReference type="SAM" id="Phobius"/>
    </source>
</evidence>
<dbReference type="PIRSF" id="PIRSF037532">
    <property type="entry name" value="STHK_NtrY"/>
    <property type="match status" value="1"/>
</dbReference>
<evidence type="ECO:0000256" key="9">
    <source>
        <dbReference type="ARBA" id="ARBA00022777"/>
    </source>
</evidence>
<feature type="domain" description="PAS" evidence="16">
    <location>
        <begin position="370"/>
        <end position="412"/>
    </location>
</feature>
<dbReference type="PROSITE" id="PS50109">
    <property type="entry name" value="HIS_KIN"/>
    <property type="match status" value="1"/>
</dbReference>
<dbReference type="PANTHER" id="PTHR43065">
    <property type="entry name" value="SENSOR HISTIDINE KINASE"/>
    <property type="match status" value="1"/>
</dbReference>
<dbReference type="Pfam" id="PF19312">
    <property type="entry name" value="NtrY_N"/>
    <property type="match status" value="1"/>
</dbReference>
<reference evidence="18 19" key="1">
    <citation type="submission" date="2023-07" db="EMBL/GenBank/DDBJ databases">
        <title>Genomic Encyclopedia of Type Strains, Phase IV (KMG-IV): sequencing the most valuable type-strain genomes for metagenomic binning, comparative biology and taxonomic classification.</title>
        <authorList>
            <person name="Goeker M."/>
        </authorList>
    </citation>
    <scope>NUCLEOTIDE SEQUENCE [LARGE SCALE GENOMIC DNA]</scope>
    <source>
        <strain evidence="18 19">DSM 19619</strain>
    </source>
</reference>
<dbReference type="InterPro" id="IPR013767">
    <property type="entry name" value="PAS_fold"/>
</dbReference>
<keyword evidence="8" id="KW-0547">Nucleotide-binding</keyword>
<dbReference type="SUPFAM" id="SSF158472">
    <property type="entry name" value="HAMP domain-like"/>
    <property type="match status" value="1"/>
</dbReference>
<keyword evidence="12" id="KW-0902">Two-component regulatory system</keyword>
<dbReference type="InterPro" id="IPR000014">
    <property type="entry name" value="PAS"/>
</dbReference>
<dbReference type="SUPFAM" id="SSF47384">
    <property type="entry name" value="Homodimeric domain of signal transducing histidine kinase"/>
    <property type="match status" value="1"/>
</dbReference>
<dbReference type="InterPro" id="IPR003661">
    <property type="entry name" value="HisK_dim/P_dom"/>
</dbReference>
<evidence type="ECO:0000256" key="2">
    <source>
        <dbReference type="ARBA" id="ARBA00004651"/>
    </source>
</evidence>
<evidence type="ECO:0000256" key="8">
    <source>
        <dbReference type="ARBA" id="ARBA00022741"/>
    </source>
</evidence>
<dbReference type="SUPFAM" id="SSF55785">
    <property type="entry name" value="PYP-like sensor domain (PAS domain)"/>
    <property type="match status" value="1"/>
</dbReference>
<protein>
    <recommendedName>
        <fullName evidence="3">histidine kinase</fullName>
        <ecNumber evidence="3">2.7.13.3</ecNumber>
    </recommendedName>
</protein>
<keyword evidence="9 18" id="KW-0418">Kinase</keyword>
<evidence type="ECO:0000259" key="17">
    <source>
        <dbReference type="PROSITE" id="PS50885"/>
    </source>
</evidence>
<keyword evidence="19" id="KW-1185">Reference proteome</keyword>
<dbReference type="Pfam" id="PF00672">
    <property type="entry name" value="HAMP"/>
    <property type="match status" value="1"/>
</dbReference>
<dbReference type="Gene3D" id="3.30.565.10">
    <property type="entry name" value="Histidine kinase-like ATPase, C-terminal domain"/>
    <property type="match status" value="1"/>
</dbReference>
<dbReference type="Pfam" id="PF00512">
    <property type="entry name" value="HisKA"/>
    <property type="match status" value="1"/>
</dbReference>
<comment type="caution">
    <text evidence="18">The sequence shown here is derived from an EMBL/GenBank/DDBJ whole genome shotgun (WGS) entry which is preliminary data.</text>
</comment>
<keyword evidence="6 18" id="KW-0808">Transferase</keyword>
<dbReference type="Gene3D" id="6.10.340.10">
    <property type="match status" value="1"/>
</dbReference>
<evidence type="ECO:0000256" key="6">
    <source>
        <dbReference type="ARBA" id="ARBA00022679"/>
    </source>
</evidence>
<feature type="transmembrane region" description="Helical" evidence="14">
    <location>
        <begin position="40"/>
        <end position="63"/>
    </location>
</feature>
<accession>A0ABU0J623</accession>
<keyword evidence="13 14" id="KW-0472">Membrane</keyword>
<name>A0ABU0J623_9HYPH</name>
<evidence type="ECO:0000256" key="13">
    <source>
        <dbReference type="ARBA" id="ARBA00023136"/>
    </source>
</evidence>
<dbReference type="Gene3D" id="1.10.287.130">
    <property type="match status" value="1"/>
</dbReference>
<dbReference type="SMART" id="SM00091">
    <property type="entry name" value="PAS"/>
    <property type="match status" value="1"/>
</dbReference>
<gene>
    <name evidence="18" type="ORF">QO011_001734</name>
</gene>
<dbReference type="SMART" id="SM00387">
    <property type="entry name" value="HATPase_c"/>
    <property type="match status" value="1"/>
</dbReference>
<keyword evidence="5" id="KW-0597">Phosphoprotein</keyword>
<dbReference type="InterPro" id="IPR003594">
    <property type="entry name" value="HATPase_dom"/>
</dbReference>
<dbReference type="InterPro" id="IPR004358">
    <property type="entry name" value="Sig_transdc_His_kin-like_C"/>
</dbReference>
<proteinExistence type="predicted"/>
<keyword evidence="4" id="KW-1003">Cell membrane</keyword>
<dbReference type="InterPro" id="IPR005467">
    <property type="entry name" value="His_kinase_dom"/>
</dbReference>
<dbReference type="NCBIfam" id="TIGR00229">
    <property type="entry name" value="sensory_box"/>
    <property type="match status" value="1"/>
</dbReference>
<organism evidence="18 19">
    <name type="scientific">Labrys wisconsinensis</name>
    <dbReference type="NCBI Taxonomy" id="425677"/>
    <lineage>
        <taxon>Bacteria</taxon>
        <taxon>Pseudomonadati</taxon>
        <taxon>Pseudomonadota</taxon>
        <taxon>Alphaproteobacteria</taxon>
        <taxon>Hyphomicrobiales</taxon>
        <taxon>Xanthobacteraceae</taxon>
        <taxon>Labrys</taxon>
    </lineage>
</organism>
<dbReference type="Proteomes" id="UP001242480">
    <property type="component" value="Unassembled WGS sequence"/>
</dbReference>
<dbReference type="InterPro" id="IPR045671">
    <property type="entry name" value="NtrY-like_N"/>
</dbReference>
<comment type="catalytic activity">
    <reaction evidence="1">
        <text>ATP + protein L-histidine = ADP + protein N-phospho-L-histidine.</text>
        <dbReference type="EC" id="2.7.13.3"/>
    </reaction>
</comment>
<dbReference type="PROSITE" id="PS50885">
    <property type="entry name" value="HAMP"/>
    <property type="match status" value="1"/>
</dbReference>
<dbReference type="GO" id="GO:0004673">
    <property type="term" value="F:protein histidine kinase activity"/>
    <property type="evidence" value="ECO:0007669"/>
    <property type="project" value="UniProtKB-EC"/>
</dbReference>
<dbReference type="SMART" id="SM00388">
    <property type="entry name" value="HisKA"/>
    <property type="match status" value="1"/>
</dbReference>
<dbReference type="Pfam" id="PF02518">
    <property type="entry name" value="HATPase_c"/>
    <property type="match status" value="1"/>
</dbReference>
<evidence type="ECO:0000256" key="1">
    <source>
        <dbReference type="ARBA" id="ARBA00000085"/>
    </source>
</evidence>
<feature type="domain" description="Histidine kinase" evidence="15">
    <location>
        <begin position="494"/>
        <end position="716"/>
    </location>
</feature>
<dbReference type="PANTHER" id="PTHR43065:SF10">
    <property type="entry name" value="PEROXIDE STRESS-ACTIVATED HISTIDINE KINASE MAK3"/>
    <property type="match status" value="1"/>
</dbReference>
<dbReference type="PRINTS" id="PR00344">
    <property type="entry name" value="BCTRLSENSOR"/>
</dbReference>
<dbReference type="Gene3D" id="3.30.450.20">
    <property type="entry name" value="PAS domain"/>
    <property type="match status" value="1"/>
</dbReference>
<dbReference type="SUPFAM" id="SSF55874">
    <property type="entry name" value="ATPase domain of HSP90 chaperone/DNA topoisomerase II/histidine kinase"/>
    <property type="match status" value="1"/>
</dbReference>
<evidence type="ECO:0000313" key="18">
    <source>
        <dbReference type="EMBL" id="MDQ0468734.1"/>
    </source>
</evidence>
<evidence type="ECO:0000256" key="5">
    <source>
        <dbReference type="ARBA" id="ARBA00022553"/>
    </source>
</evidence>
<dbReference type="PROSITE" id="PS50112">
    <property type="entry name" value="PAS"/>
    <property type="match status" value="1"/>
</dbReference>
<comment type="subcellular location">
    <subcellularLocation>
        <location evidence="2">Cell membrane</location>
        <topology evidence="2">Multi-pass membrane protein</topology>
    </subcellularLocation>
</comment>
<evidence type="ECO:0000256" key="12">
    <source>
        <dbReference type="ARBA" id="ARBA00023012"/>
    </source>
</evidence>
<dbReference type="Pfam" id="PF00989">
    <property type="entry name" value="PAS"/>
    <property type="match status" value="1"/>
</dbReference>
<dbReference type="SMART" id="SM00304">
    <property type="entry name" value="HAMP"/>
    <property type="match status" value="1"/>
</dbReference>
<evidence type="ECO:0000259" key="16">
    <source>
        <dbReference type="PROSITE" id="PS50112"/>
    </source>
</evidence>
<evidence type="ECO:0000256" key="4">
    <source>
        <dbReference type="ARBA" id="ARBA00022475"/>
    </source>
</evidence>
<dbReference type="EMBL" id="JAUSVX010000002">
    <property type="protein sequence ID" value="MDQ0468734.1"/>
    <property type="molecule type" value="Genomic_DNA"/>
</dbReference>
<evidence type="ECO:0000259" key="15">
    <source>
        <dbReference type="PROSITE" id="PS50109"/>
    </source>
</evidence>
<dbReference type="CDD" id="cd00082">
    <property type="entry name" value="HisKA"/>
    <property type="match status" value="1"/>
</dbReference>
<dbReference type="CDD" id="cd00130">
    <property type="entry name" value="PAS"/>
    <property type="match status" value="1"/>
</dbReference>